<dbReference type="Gene3D" id="3.40.630.30">
    <property type="match status" value="1"/>
</dbReference>
<dbReference type="EMBL" id="JAULSU010000003">
    <property type="protein sequence ID" value="KAK0622384.1"/>
    <property type="molecule type" value="Genomic_DNA"/>
</dbReference>
<proteinExistence type="predicted"/>
<dbReference type="InterPro" id="IPR016181">
    <property type="entry name" value="Acyl_CoA_acyltransferase"/>
</dbReference>
<protein>
    <recommendedName>
        <fullName evidence="2">N-acetyltransferase domain-containing protein</fullName>
    </recommendedName>
</protein>
<evidence type="ECO:0000313" key="3">
    <source>
        <dbReference type="EMBL" id="KAK0622384.1"/>
    </source>
</evidence>
<dbReference type="PROSITE" id="PS51186">
    <property type="entry name" value="GNAT"/>
    <property type="match status" value="1"/>
</dbReference>
<keyword evidence="4" id="KW-1185">Reference proteome</keyword>
<evidence type="ECO:0000259" key="2">
    <source>
        <dbReference type="PROSITE" id="PS51186"/>
    </source>
</evidence>
<dbReference type="CDD" id="cd04301">
    <property type="entry name" value="NAT_SF"/>
    <property type="match status" value="1"/>
</dbReference>
<dbReference type="InterPro" id="IPR000182">
    <property type="entry name" value="GNAT_dom"/>
</dbReference>
<organism evidence="3 4">
    <name type="scientific">Immersiella caudata</name>
    <dbReference type="NCBI Taxonomy" id="314043"/>
    <lineage>
        <taxon>Eukaryota</taxon>
        <taxon>Fungi</taxon>
        <taxon>Dikarya</taxon>
        <taxon>Ascomycota</taxon>
        <taxon>Pezizomycotina</taxon>
        <taxon>Sordariomycetes</taxon>
        <taxon>Sordariomycetidae</taxon>
        <taxon>Sordariales</taxon>
        <taxon>Lasiosphaeriaceae</taxon>
        <taxon>Immersiella</taxon>
    </lineage>
</organism>
<comment type="caution">
    <text evidence="3">The sequence shown here is derived from an EMBL/GenBank/DDBJ whole genome shotgun (WGS) entry which is preliminary data.</text>
</comment>
<dbReference type="Proteomes" id="UP001175000">
    <property type="component" value="Unassembled WGS sequence"/>
</dbReference>
<dbReference type="Pfam" id="PF00583">
    <property type="entry name" value="Acetyltransf_1"/>
    <property type="match status" value="1"/>
</dbReference>
<name>A0AA40C2F2_9PEZI</name>
<accession>A0AA40C2F2</accession>
<feature type="domain" description="N-acetyltransferase" evidence="2">
    <location>
        <begin position="50"/>
        <end position="202"/>
    </location>
</feature>
<feature type="region of interest" description="Disordered" evidence="1">
    <location>
        <begin position="1"/>
        <end position="28"/>
    </location>
</feature>
<dbReference type="GO" id="GO:0016747">
    <property type="term" value="F:acyltransferase activity, transferring groups other than amino-acyl groups"/>
    <property type="evidence" value="ECO:0007669"/>
    <property type="project" value="InterPro"/>
</dbReference>
<reference evidence="3" key="1">
    <citation type="submission" date="2023-06" db="EMBL/GenBank/DDBJ databases">
        <title>Genome-scale phylogeny and comparative genomics of the fungal order Sordariales.</title>
        <authorList>
            <consortium name="Lawrence Berkeley National Laboratory"/>
            <person name="Hensen N."/>
            <person name="Bonometti L."/>
            <person name="Westerberg I."/>
            <person name="Brannstrom I.O."/>
            <person name="Guillou S."/>
            <person name="Cros-Aarteil S."/>
            <person name="Calhoun S."/>
            <person name="Haridas S."/>
            <person name="Kuo A."/>
            <person name="Mondo S."/>
            <person name="Pangilinan J."/>
            <person name="Riley R."/>
            <person name="Labutti K."/>
            <person name="Andreopoulos B."/>
            <person name="Lipzen A."/>
            <person name="Chen C."/>
            <person name="Yanf M."/>
            <person name="Daum C."/>
            <person name="Ng V."/>
            <person name="Clum A."/>
            <person name="Steindorff A."/>
            <person name="Ohm R."/>
            <person name="Martin F."/>
            <person name="Silar P."/>
            <person name="Natvig D."/>
            <person name="Lalanne C."/>
            <person name="Gautier V."/>
            <person name="Ament-Velasquez S.L."/>
            <person name="Kruys A."/>
            <person name="Hutchinson M.I."/>
            <person name="Powell A.J."/>
            <person name="Barry K."/>
            <person name="Miller A.N."/>
            <person name="Grigoriev I.V."/>
            <person name="Debuchy R."/>
            <person name="Gladieux P."/>
            <person name="Thoren M.H."/>
            <person name="Johannesson H."/>
        </authorList>
    </citation>
    <scope>NUCLEOTIDE SEQUENCE</scope>
    <source>
        <strain evidence="3">CBS 606.72</strain>
    </source>
</reference>
<evidence type="ECO:0000313" key="4">
    <source>
        <dbReference type="Proteomes" id="UP001175000"/>
    </source>
</evidence>
<feature type="compositionally biased region" description="Polar residues" evidence="1">
    <location>
        <begin position="17"/>
        <end position="28"/>
    </location>
</feature>
<sequence length="202" mass="22818">MEGDNDPRFEPLAGGSPSATGCSSSTTPPVRWTIRTISKHFPEGRTFFHDYYRPFRLKMLKDAPYAYGSTFERVSLHTTEQWDARWSSPNAIHFVALLSCRIPADNTDPKIISALTLRGPGCDSCWEINAVFTDEEYRRMGIAKSVMDEVVKYVERERGNKKTLMRLGVLAENEEAEGLYEKVGFLEKWADGGGLEMVRILG</sequence>
<dbReference type="AlphaFoldDB" id="A0AA40C2F2"/>
<evidence type="ECO:0000256" key="1">
    <source>
        <dbReference type="SAM" id="MobiDB-lite"/>
    </source>
</evidence>
<gene>
    <name evidence="3" type="ORF">B0T14DRAFT_563841</name>
</gene>
<dbReference type="SUPFAM" id="SSF55729">
    <property type="entry name" value="Acyl-CoA N-acyltransferases (Nat)"/>
    <property type="match status" value="1"/>
</dbReference>